<evidence type="ECO:0000256" key="1">
    <source>
        <dbReference type="ARBA" id="ARBA00022857"/>
    </source>
</evidence>
<dbReference type="Pfam" id="PF01488">
    <property type="entry name" value="Shikimate_DH"/>
    <property type="match status" value="1"/>
</dbReference>
<gene>
    <name evidence="4" type="ORF">ETU09_04480</name>
</gene>
<organism evidence="4 5">
    <name type="scientific">Apibacter muscae</name>
    <dbReference type="NCBI Taxonomy" id="2509004"/>
    <lineage>
        <taxon>Bacteria</taxon>
        <taxon>Pseudomonadati</taxon>
        <taxon>Bacteroidota</taxon>
        <taxon>Flavobacteriia</taxon>
        <taxon>Flavobacteriales</taxon>
        <taxon>Weeksellaceae</taxon>
        <taxon>Apibacter</taxon>
    </lineage>
</organism>
<dbReference type="PANTHER" id="PTHR40459:SF1">
    <property type="entry name" value="CONSERVED HYPOTHETICAL ALANINE AND LEUCINE RICH PROTEIN"/>
    <property type="match status" value="1"/>
</dbReference>
<dbReference type="RefSeq" id="WP_146261782.1">
    <property type="nucleotide sequence ID" value="NZ_SELG01000031.1"/>
</dbReference>
<proteinExistence type="predicted"/>
<dbReference type="InterPro" id="IPR006151">
    <property type="entry name" value="Shikm_DH/Glu-tRNA_Rdtase"/>
</dbReference>
<evidence type="ECO:0000259" key="3">
    <source>
        <dbReference type="Pfam" id="PF10728"/>
    </source>
</evidence>
<dbReference type="InterPro" id="IPR036291">
    <property type="entry name" value="NAD(P)-bd_dom_sf"/>
</dbReference>
<feature type="domain" description="Quinate/shikimate 5-dehydrogenase/glutamyl-tRNA reductase" evidence="2">
    <location>
        <begin position="3"/>
        <end position="69"/>
    </location>
</feature>
<dbReference type="Proteomes" id="UP000319499">
    <property type="component" value="Unassembled WGS sequence"/>
</dbReference>
<evidence type="ECO:0000259" key="2">
    <source>
        <dbReference type="Pfam" id="PF01488"/>
    </source>
</evidence>
<dbReference type="PANTHER" id="PTHR40459">
    <property type="entry name" value="CONSERVED HYPOTHETICAL ALANINE AND LEUCINE RICH PROTEIN"/>
    <property type="match status" value="1"/>
</dbReference>
<dbReference type="SUPFAM" id="SSF51735">
    <property type="entry name" value="NAD(P)-binding Rossmann-fold domains"/>
    <property type="match status" value="1"/>
</dbReference>
<evidence type="ECO:0000313" key="4">
    <source>
        <dbReference type="EMBL" id="TWP29103.1"/>
    </source>
</evidence>
<dbReference type="Gene3D" id="3.40.50.720">
    <property type="entry name" value="NAD(P)-binding Rossmann-like Domain"/>
    <property type="match status" value="1"/>
</dbReference>
<keyword evidence="5" id="KW-1185">Reference proteome</keyword>
<dbReference type="InterPro" id="IPR037108">
    <property type="entry name" value="TM1727-like_C_sf"/>
</dbReference>
<name>A0A563DGW3_9FLAO</name>
<reference evidence="4 5" key="1">
    <citation type="submission" date="2019-02" db="EMBL/GenBank/DDBJ databases">
        <title>Apibacter muscae sp. nov.: a novel member of the house fly microbiota.</title>
        <authorList>
            <person name="Park R."/>
        </authorList>
    </citation>
    <scope>NUCLEOTIDE SEQUENCE [LARGE SCALE GENOMIC DNA]</scope>
    <source>
        <strain evidence="4 5">AL1</strain>
    </source>
</reference>
<dbReference type="Gene3D" id="1.10.1040.20">
    <property type="entry name" value="ProC-like, C-terminal domain"/>
    <property type="match status" value="1"/>
</dbReference>
<dbReference type="Pfam" id="PF10728">
    <property type="entry name" value="DUF2520"/>
    <property type="match status" value="1"/>
</dbReference>
<dbReference type="SUPFAM" id="SSF48179">
    <property type="entry name" value="6-phosphogluconate dehydrogenase C-terminal domain-like"/>
    <property type="match status" value="1"/>
</dbReference>
<dbReference type="InterPro" id="IPR018931">
    <property type="entry name" value="DUF2520"/>
</dbReference>
<feature type="domain" description="DUF2520" evidence="3">
    <location>
        <begin position="124"/>
        <end position="250"/>
    </location>
</feature>
<dbReference type="AlphaFoldDB" id="A0A563DGW3"/>
<dbReference type="InterPro" id="IPR008927">
    <property type="entry name" value="6-PGluconate_DH-like_C_sf"/>
</dbReference>
<dbReference type="OrthoDB" id="9810755at2"/>
<evidence type="ECO:0000313" key="5">
    <source>
        <dbReference type="Proteomes" id="UP000319499"/>
    </source>
</evidence>
<keyword evidence="1" id="KW-0521">NADP</keyword>
<protein>
    <submittedName>
        <fullName evidence="4">DUF2520 domain-containing protein</fullName>
    </submittedName>
</protein>
<comment type="caution">
    <text evidence="4">The sequence shown here is derived from an EMBL/GenBank/DDBJ whole genome shotgun (WGS) entry which is preliminary data.</text>
</comment>
<dbReference type="EMBL" id="SELH01000016">
    <property type="protein sequence ID" value="TWP29103.1"/>
    <property type="molecule type" value="Genomic_DNA"/>
</dbReference>
<accession>A0A563DGW3</accession>
<sequence>MFKTVVIVGAGNVAYHLTRALLENTVNLVQIFNRTLSKAQLLAENYNISYTDKISEIKKADIYIICTSDDAISEISYYIPFDDCLVVHTSGSTPISALKGKYRKGVFYPLQTFTQGRSLEYDKIPFFIEAENSSDEGALLALAERISEESYLVDYEKRMKIHMAGVWANNFTNHLYLIAEEICKKQEIPFDALKSIIKEGVDKLVDGVSPYDAQTGPARRLDKSVIEKHLSILEATDSKLFQIYNLLTESIIKLYHEKL</sequence>